<dbReference type="InterPro" id="IPR046885">
    <property type="entry name" value="MnmA-like_C"/>
</dbReference>
<dbReference type="Gene3D" id="3.40.50.620">
    <property type="entry name" value="HUPs"/>
    <property type="match status" value="1"/>
</dbReference>
<dbReference type="InterPro" id="IPR004506">
    <property type="entry name" value="MnmA-like"/>
</dbReference>
<dbReference type="EC" id="2.8.1.14" evidence="3"/>
<comment type="function">
    <text evidence="1">Catalyzes the 2-thiolation of uridine at the wobble position (U34) of mitochondrial tRNA(Lys), tRNA(Glu) and tRNA(Gln). Required for the formation of 5-taurinomethyl-2-thiouridine (tm5s2U) of mitochondrial tRNA(Lys), tRNA(Glu), and tRNA(Gln) at the wobble position. ATP is required to activate the C2 atom of the wobble base.</text>
</comment>
<keyword evidence="9" id="KW-0694">RNA-binding</keyword>
<dbReference type="Pfam" id="PF20259">
    <property type="entry name" value="tRNA_Me_trans_M"/>
    <property type="match status" value="1"/>
</dbReference>
<gene>
    <name evidence="14" type="primary">SLM3</name>
    <name evidence="14" type="ORF">FIM1_4017</name>
</gene>
<evidence type="ECO:0000256" key="11">
    <source>
        <dbReference type="ARBA" id="ARBA00049564"/>
    </source>
</evidence>
<evidence type="ECO:0000256" key="10">
    <source>
        <dbReference type="ARBA" id="ARBA00023157"/>
    </source>
</evidence>
<protein>
    <recommendedName>
        <fullName evidence="3">tRNA-5-taurinomethyluridine 2-sulfurtransferase</fullName>
        <ecNumber evidence="3">2.8.1.14</ecNumber>
    </recommendedName>
</protein>
<dbReference type="Gene3D" id="2.40.30.10">
    <property type="entry name" value="Translation factors"/>
    <property type="match status" value="1"/>
</dbReference>
<dbReference type="Pfam" id="PF03054">
    <property type="entry name" value="tRNA_Me_trans"/>
    <property type="match status" value="1"/>
</dbReference>
<evidence type="ECO:0000313" key="15">
    <source>
        <dbReference type="Proteomes" id="UP000422736"/>
    </source>
</evidence>
<dbReference type="NCBIfam" id="TIGR00420">
    <property type="entry name" value="trmU"/>
    <property type="match status" value="1"/>
</dbReference>
<dbReference type="SUPFAM" id="SSF52402">
    <property type="entry name" value="Adenine nucleotide alpha hydrolases-like"/>
    <property type="match status" value="1"/>
</dbReference>
<evidence type="ECO:0000256" key="9">
    <source>
        <dbReference type="ARBA" id="ARBA00022884"/>
    </source>
</evidence>
<feature type="domain" description="tRNA-specific 2-thiouridylase MnmA-like C-terminal" evidence="12">
    <location>
        <begin position="351"/>
        <end position="411"/>
    </location>
</feature>
<evidence type="ECO:0000256" key="3">
    <source>
        <dbReference type="ARBA" id="ARBA00011953"/>
    </source>
</evidence>
<comment type="catalytic activity">
    <reaction evidence="11">
        <text>5-taurinomethyluridine(34) in tRNA + S-sulfanyl-L-cysteinyl-[protein] + AH2 + ATP = 5-taurinomethyl-2-thiouridine(34) in tRNA + L-cysteinyl-[protein] + A + AMP + diphosphate + H(+)</text>
        <dbReference type="Rhea" id="RHEA:47040"/>
        <dbReference type="Rhea" id="RHEA-COMP:10131"/>
        <dbReference type="Rhea" id="RHEA-COMP:11726"/>
        <dbReference type="Rhea" id="RHEA-COMP:11732"/>
        <dbReference type="Rhea" id="RHEA-COMP:11733"/>
        <dbReference type="ChEBI" id="CHEBI:13193"/>
        <dbReference type="ChEBI" id="CHEBI:15378"/>
        <dbReference type="ChEBI" id="CHEBI:17499"/>
        <dbReference type="ChEBI" id="CHEBI:29950"/>
        <dbReference type="ChEBI" id="CHEBI:30616"/>
        <dbReference type="ChEBI" id="CHEBI:33019"/>
        <dbReference type="ChEBI" id="CHEBI:61963"/>
        <dbReference type="ChEBI" id="CHEBI:87171"/>
        <dbReference type="ChEBI" id="CHEBI:87172"/>
        <dbReference type="ChEBI" id="CHEBI:456215"/>
        <dbReference type="EC" id="2.8.1.14"/>
    </reaction>
</comment>
<dbReference type="InterPro" id="IPR046884">
    <property type="entry name" value="MnmA-like_central"/>
</dbReference>
<evidence type="ECO:0000259" key="12">
    <source>
        <dbReference type="Pfam" id="PF20258"/>
    </source>
</evidence>
<dbReference type="CDD" id="cd01998">
    <property type="entry name" value="MnmA_TRMU-like"/>
    <property type="match status" value="1"/>
</dbReference>
<comment type="similarity">
    <text evidence="2">Belongs to the MnmA/TRMU family.</text>
</comment>
<dbReference type="Proteomes" id="UP000422736">
    <property type="component" value="Chromosome 6"/>
</dbReference>
<evidence type="ECO:0000256" key="7">
    <source>
        <dbReference type="ARBA" id="ARBA00022741"/>
    </source>
</evidence>
<evidence type="ECO:0000256" key="4">
    <source>
        <dbReference type="ARBA" id="ARBA00022555"/>
    </source>
</evidence>
<dbReference type="Pfam" id="PF20258">
    <property type="entry name" value="tRNA_Me_trans_C"/>
    <property type="match status" value="1"/>
</dbReference>
<keyword evidence="7" id="KW-0547">Nucleotide-binding</keyword>
<dbReference type="Gene3D" id="2.30.30.280">
    <property type="entry name" value="Adenine nucleotide alpha hydrolases-like domains"/>
    <property type="match status" value="1"/>
</dbReference>
<evidence type="ECO:0000256" key="6">
    <source>
        <dbReference type="ARBA" id="ARBA00022694"/>
    </source>
</evidence>
<evidence type="ECO:0000313" key="14">
    <source>
        <dbReference type="EMBL" id="QGN17286.1"/>
    </source>
</evidence>
<accession>A0ABX6EZR6</accession>
<proteinExistence type="inferred from homology"/>
<organism evidence="14 15">
    <name type="scientific">Kluyveromyces marxianus</name>
    <name type="common">Yeast</name>
    <name type="synonym">Candida kefyr</name>
    <dbReference type="NCBI Taxonomy" id="4911"/>
    <lineage>
        <taxon>Eukaryota</taxon>
        <taxon>Fungi</taxon>
        <taxon>Dikarya</taxon>
        <taxon>Ascomycota</taxon>
        <taxon>Saccharomycotina</taxon>
        <taxon>Saccharomycetes</taxon>
        <taxon>Saccharomycetales</taxon>
        <taxon>Saccharomycetaceae</taxon>
        <taxon>Kluyveromyces</taxon>
    </lineage>
</organism>
<dbReference type="InterPro" id="IPR023382">
    <property type="entry name" value="MnmA-like_central_sf"/>
</dbReference>
<dbReference type="InterPro" id="IPR014729">
    <property type="entry name" value="Rossmann-like_a/b/a_fold"/>
</dbReference>
<reference evidence="14 15" key="1">
    <citation type="submission" date="2016-03" db="EMBL/GenBank/DDBJ databases">
        <title>How can Kluyveromyces marxianus grow so fast - potential evolutionary course in Saccharomyces Complex revealed by comparative genomics.</title>
        <authorList>
            <person name="Mo W."/>
            <person name="Lu W."/>
            <person name="Yang X."/>
            <person name="Qi J."/>
            <person name="Lv H."/>
        </authorList>
    </citation>
    <scope>NUCLEOTIDE SEQUENCE [LARGE SCALE GENOMIC DNA]</scope>
    <source>
        <strain evidence="14 15">FIM1</strain>
    </source>
</reference>
<evidence type="ECO:0000256" key="1">
    <source>
        <dbReference type="ARBA" id="ARBA00003986"/>
    </source>
</evidence>
<evidence type="ECO:0000256" key="8">
    <source>
        <dbReference type="ARBA" id="ARBA00022840"/>
    </source>
</evidence>
<keyword evidence="8" id="KW-0067">ATP-binding</keyword>
<evidence type="ECO:0000259" key="13">
    <source>
        <dbReference type="Pfam" id="PF20259"/>
    </source>
</evidence>
<keyword evidence="4" id="KW-0820">tRNA-binding</keyword>
<reference evidence="14 15" key="2">
    <citation type="submission" date="2019-11" db="EMBL/GenBank/DDBJ databases">
        <authorList>
            <person name="Lu H."/>
        </authorList>
    </citation>
    <scope>NUCLEOTIDE SEQUENCE [LARGE SCALE GENOMIC DNA]</scope>
    <source>
        <strain evidence="14 15">FIM1</strain>
    </source>
</reference>
<evidence type="ECO:0000256" key="2">
    <source>
        <dbReference type="ARBA" id="ARBA00006191"/>
    </source>
</evidence>
<keyword evidence="15" id="KW-1185">Reference proteome</keyword>
<sequence>MSKIGRKFVEICRNRTVPGYKLQKMPSKFDNIVVGISGGVDSSLCAALFAGYPNLHGVYMQNWGKDQSLTKPEEEPCYERDWKDAQKVAKHLNIPIDFVNFEKDYWLKVFEPMLEQYNLGYTPNPDVGCNKFVKFGSLMDHLDEKFGKDNYWLVMGHYARVLEYENSKEKDNNHLLRAFYGKKDQSYYLSQVPVSALKQIILPIGHLTKPEVRDMASELNLHTSTKPDSQGICFVNNSQHGKFKNFLQEYLPSEPGNIVTIDRETGEKKVWGQHSGLWSYTIGQKIGLSLPQGDPRYQGAWYVSDKRRDTGEIVIVKGRDNEELYSDSVHVKHFKILSQENLSDSLLNESIKNGTLYMQFRSLQKPVKAIAYQWVNHNEFSLKLASKERAMAPGQYCCLYANDRVLGSGIIDSVN</sequence>
<keyword evidence="10" id="KW-1015">Disulfide bond</keyword>
<dbReference type="PANTHER" id="PTHR11933">
    <property type="entry name" value="TRNA 5-METHYLAMINOMETHYL-2-THIOURIDYLATE -METHYLTRANSFERASE"/>
    <property type="match status" value="1"/>
</dbReference>
<dbReference type="EMBL" id="CP015059">
    <property type="protein sequence ID" value="QGN17286.1"/>
    <property type="molecule type" value="Genomic_DNA"/>
</dbReference>
<name>A0ABX6EZR6_KLUMA</name>
<keyword evidence="5" id="KW-0808">Transferase</keyword>
<dbReference type="PANTHER" id="PTHR11933:SF5">
    <property type="entry name" value="MITOCHONDRIAL TRNA-SPECIFIC 2-THIOURIDYLASE 1"/>
    <property type="match status" value="1"/>
</dbReference>
<dbReference type="NCBIfam" id="NF001138">
    <property type="entry name" value="PRK00143.1"/>
    <property type="match status" value="1"/>
</dbReference>
<feature type="domain" description="tRNA-specific 2-thiouridylase MnmA-like central" evidence="13">
    <location>
        <begin position="244"/>
        <end position="316"/>
    </location>
</feature>
<keyword evidence="6" id="KW-0819">tRNA processing</keyword>
<evidence type="ECO:0000256" key="5">
    <source>
        <dbReference type="ARBA" id="ARBA00022679"/>
    </source>
</evidence>